<keyword evidence="1" id="KW-0863">Zinc-finger</keyword>
<evidence type="ECO:0000313" key="4">
    <source>
        <dbReference type="EMBL" id="ETO28967.1"/>
    </source>
</evidence>
<proteinExistence type="predicted"/>
<evidence type="ECO:0000259" key="3">
    <source>
        <dbReference type="PROSITE" id="PS50089"/>
    </source>
</evidence>
<accession>X6NUN4</accession>
<dbReference type="SUPFAM" id="SSF57850">
    <property type="entry name" value="RING/U-box"/>
    <property type="match status" value="1"/>
</dbReference>
<feature type="compositionally biased region" description="Basic and acidic residues" evidence="2">
    <location>
        <begin position="56"/>
        <end position="79"/>
    </location>
</feature>
<dbReference type="PANTHER" id="PTHR14879">
    <property type="entry name" value="CASPASE REGULATOR, RING FINGER DOMAIN-CONTAINING"/>
    <property type="match status" value="1"/>
</dbReference>
<comment type="caution">
    <text evidence="4">The sequence shown here is derived from an EMBL/GenBank/DDBJ whole genome shotgun (WGS) entry which is preliminary data.</text>
</comment>
<name>X6NUN4_RETFI</name>
<evidence type="ECO:0000313" key="5">
    <source>
        <dbReference type="Proteomes" id="UP000023152"/>
    </source>
</evidence>
<dbReference type="PANTHER" id="PTHR14879:SF5">
    <property type="entry name" value="RING-TYPE DOMAIN-CONTAINING PROTEIN"/>
    <property type="match status" value="1"/>
</dbReference>
<protein>
    <submittedName>
        <fullName evidence="4">Nucleolar protein,Nop52 containing protein</fullName>
    </submittedName>
</protein>
<dbReference type="GO" id="GO:0008270">
    <property type="term" value="F:zinc ion binding"/>
    <property type="evidence" value="ECO:0007669"/>
    <property type="project" value="UniProtKB-KW"/>
</dbReference>
<sequence length="298" mass="34560">MKFFFFFLSCFQRIKKKKKIMHAYITYKYILKKITIQEGYKRSTVKQKGRGKKDKRGQEKRKESEERAEKNRQEREERKKKGKKVTNKETSGGHNLHVEKLTEGLKSIGLLDSCLGIFVQHRIDDDVLPFLNEASLSEIKEIALGDKVKFLQWLKQYQSNLLLQQQQQQQQQQLLQQAGNGKNDNTSTSSKDNAKADNDEKKKDDDNEEEDEEVEAAADEDEKEEEQEEEGEEEEEEEENDNEEDCVCCYERNANMVFIPCGHVSMCEECTKAKESDNICPICNQPGTGYKTYRAGLA</sequence>
<keyword evidence="5" id="KW-1185">Reference proteome</keyword>
<feature type="compositionally biased region" description="Acidic residues" evidence="2">
    <location>
        <begin position="206"/>
        <end position="243"/>
    </location>
</feature>
<gene>
    <name evidence="4" type="ORF">RFI_08159</name>
</gene>
<organism evidence="4 5">
    <name type="scientific">Reticulomyxa filosa</name>
    <dbReference type="NCBI Taxonomy" id="46433"/>
    <lineage>
        <taxon>Eukaryota</taxon>
        <taxon>Sar</taxon>
        <taxon>Rhizaria</taxon>
        <taxon>Retaria</taxon>
        <taxon>Foraminifera</taxon>
        <taxon>Monothalamids</taxon>
        <taxon>Reticulomyxidae</taxon>
        <taxon>Reticulomyxa</taxon>
    </lineage>
</organism>
<dbReference type="Gene3D" id="1.10.150.50">
    <property type="entry name" value="Transcription Factor, Ets-1"/>
    <property type="match status" value="1"/>
</dbReference>
<dbReference type="InterPro" id="IPR013083">
    <property type="entry name" value="Znf_RING/FYVE/PHD"/>
</dbReference>
<dbReference type="InterPro" id="IPR051728">
    <property type="entry name" value="RING-FYVE_E3_ubiquitin-ligase"/>
</dbReference>
<dbReference type="SUPFAM" id="SSF47769">
    <property type="entry name" value="SAM/Pointed domain"/>
    <property type="match status" value="1"/>
</dbReference>
<dbReference type="Pfam" id="PF13920">
    <property type="entry name" value="zf-C3HC4_3"/>
    <property type="match status" value="1"/>
</dbReference>
<dbReference type="Gene3D" id="3.30.40.10">
    <property type="entry name" value="Zinc/RING finger domain, C3HC4 (zinc finger)"/>
    <property type="match status" value="1"/>
</dbReference>
<feature type="compositionally biased region" description="Basic and acidic residues" evidence="2">
    <location>
        <begin position="192"/>
        <end position="205"/>
    </location>
</feature>
<dbReference type="EMBL" id="ASPP01006344">
    <property type="protein sequence ID" value="ETO28967.1"/>
    <property type="molecule type" value="Genomic_DNA"/>
</dbReference>
<dbReference type="SMART" id="SM00184">
    <property type="entry name" value="RING"/>
    <property type="match status" value="1"/>
</dbReference>
<feature type="region of interest" description="Disordered" evidence="2">
    <location>
        <begin position="42"/>
        <end position="95"/>
    </location>
</feature>
<dbReference type="PROSITE" id="PS50089">
    <property type="entry name" value="ZF_RING_2"/>
    <property type="match status" value="1"/>
</dbReference>
<feature type="compositionally biased region" description="Basic residues" evidence="2">
    <location>
        <begin position="43"/>
        <end position="55"/>
    </location>
</feature>
<reference evidence="4 5" key="1">
    <citation type="journal article" date="2013" name="Curr. Biol.">
        <title>The Genome of the Foraminiferan Reticulomyxa filosa.</title>
        <authorList>
            <person name="Glockner G."/>
            <person name="Hulsmann N."/>
            <person name="Schleicher M."/>
            <person name="Noegel A.A."/>
            <person name="Eichinger L."/>
            <person name="Gallinger C."/>
            <person name="Pawlowski J."/>
            <person name="Sierra R."/>
            <person name="Euteneuer U."/>
            <person name="Pillet L."/>
            <person name="Moustafa A."/>
            <person name="Platzer M."/>
            <person name="Groth M."/>
            <person name="Szafranski K."/>
            <person name="Schliwa M."/>
        </authorList>
    </citation>
    <scope>NUCLEOTIDE SEQUENCE [LARGE SCALE GENOMIC DNA]</scope>
</reference>
<feature type="domain" description="RING-type" evidence="3">
    <location>
        <begin position="246"/>
        <end position="284"/>
    </location>
</feature>
<keyword evidence="1" id="KW-0862">Zinc</keyword>
<dbReference type="Proteomes" id="UP000023152">
    <property type="component" value="Unassembled WGS sequence"/>
</dbReference>
<dbReference type="OrthoDB" id="10251804at2759"/>
<dbReference type="InterPro" id="IPR013761">
    <property type="entry name" value="SAM/pointed_sf"/>
</dbReference>
<dbReference type="InterPro" id="IPR001841">
    <property type="entry name" value="Znf_RING"/>
</dbReference>
<evidence type="ECO:0000256" key="1">
    <source>
        <dbReference type="PROSITE-ProRule" id="PRU00175"/>
    </source>
</evidence>
<evidence type="ECO:0000256" key="2">
    <source>
        <dbReference type="SAM" id="MobiDB-lite"/>
    </source>
</evidence>
<feature type="region of interest" description="Disordered" evidence="2">
    <location>
        <begin position="173"/>
        <end position="243"/>
    </location>
</feature>
<feature type="compositionally biased region" description="Polar residues" evidence="2">
    <location>
        <begin position="178"/>
        <end position="191"/>
    </location>
</feature>
<keyword evidence="1" id="KW-0479">Metal-binding</keyword>
<dbReference type="CDD" id="cd09487">
    <property type="entry name" value="SAM_superfamily"/>
    <property type="match status" value="1"/>
</dbReference>
<dbReference type="AlphaFoldDB" id="X6NUN4"/>